<dbReference type="Proteomes" id="UP000178999">
    <property type="component" value="Unassembled WGS sequence"/>
</dbReference>
<accession>A0A1F8CTL2</accession>
<evidence type="ECO:0000313" key="2">
    <source>
        <dbReference type="Proteomes" id="UP000178999"/>
    </source>
</evidence>
<dbReference type="EMBL" id="MGHY01000019">
    <property type="protein sequence ID" value="OGM79169.1"/>
    <property type="molecule type" value="Genomic_DNA"/>
</dbReference>
<organism evidence="1 2">
    <name type="scientific">Candidatus Woesebacteria bacterium RIFOXYB1_FULL_38_16</name>
    <dbReference type="NCBI Taxonomy" id="1802538"/>
    <lineage>
        <taxon>Bacteria</taxon>
        <taxon>Candidatus Woeseibacteriota</taxon>
    </lineage>
</organism>
<comment type="caution">
    <text evidence="1">The sequence shown here is derived from an EMBL/GenBank/DDBJ whole genome shotgun (WGS) entry which is preliminary data.</text>
</comment>
<reference evidence="1 2" key="1">
    <citation type="journal article" date="2016" name="Nat. Commun.">
        <title>Thousands of microbial genomes shed light on interconnected biogeochemical processes in an aquifer system.</title>
        <authorList>
            <person name="Anantharaman K."/>
            <person name="Brown C.T."/>
            <person name="Hug L.A."/>
            <person name="Sharon I."/>
            <person name="Castelle C.J."/>
            <person name="Probst A.J."/>
            <person name="Thomas B.C."/>
            <person name="Singh A."/>
            <person name="Wilkins M.J."/>
            <person name="Karaoz U."/>
            <person name="Brodie E.L."/>
            <person name="Williams K.H."/>
            <person name="Hubbard S.S."/>
            <person name="Banfield J.F."/>
        </authorList>
    </citation>
    <scope>NUCLEOTIDE SEQUENCE [LARGE SCALE GENOMIC DNA]</scope>
</reference>
<name>A0A1F8CTL2_9BACT</name>
<proteinExistence type="predicted"/>
<protein>
    <submittedName>
        <fullName evidence="1">Uncharacterized protein</fullName>
    </submittedName>
</protein>
<sequence>MNEHKLPDGSFIILTVTRRLMHFWMVRYWRHQDKTVEVFQSGPADGMLQEIVDKNPEILEGLTVSWDHDQLHAEIMRSIPY</sequence>
<gene>
    <name evidence="1" type="ORF">A2382_02975</name>
</gene>
<dbReference type="AlphaFoldDB" id="A0A1F8CTL2"/>
<evidence type="ECO:0000313" key="1">
    <source>
        <dbReference type="EMBL" id="OGM79169.1"/>
    </source>
</evidence>